<dbReference type="InterPro" id="IPR036291">
    <property type="entry name" value="NAD(P)-bd_dom_sf"/>
</dbReference>
<keyword evidence="3" id="KW-1185">Reference proteome</keyword>
<dbReference type="Gene3D" id="3.90.180.10">
    <property type="entry name" value="Medium-chain alcohol dehydrogenases, catalytic domain"/>
    <property type="match status" value="1"/>
</dbReference>
<dbReference type="Pfam" id="PF08240">
    <property type="entry name" value="ADH_N"/>
    <property type="match status" value="1"/>
</dbReference>
<accession>A0ABW0EU10</accession>
<dbReference type="InterPro" id="IPR050700">
    <property type="entry name" value="YIM1/Zinc_Alcohol_DH_Fams"/>
</dbReference>
<comment type="caution">
    <text evidence="2">The sequence shown here is derived from an EMBL/GenBank/DDBJ whole genome shotgun (WGS) entry which is preliminary data.</text>
</comment>
<dbReference type="PANTHER" id="PTHR11695:SF294">
    <property type="entry name" value="RETICULON-4-INTERACTING PROTEIN 1, MITOCHONDRIAL"/>
    <property type="match status" value="1"/>
</dbReference>
<dbReference type="PANTHER" id="PTHR11695">
    <property type="entry name" value="ALCOHOL DEHYDROGENASE RELATED"/>
    <property type="match status" value="1"/>
</dbReference>
<name>A0ABW0EU10_9PSEU</name>
<sequence>MKAIVQDRYGIDALQLADLARPVPGPEEILVRVRAAGVDTGVHHVVTGTPYLIRVLGYGLRGPKARVPGLDAAGTVEAVGARVSRFKPGDEVFGSDGGTFAEYAAVKAERFAHMPTGLSFEEAAALPNSGVTALQAVRGRVVAGGRVLVIGAGGGVGTFAVQLARAAGGRVTGVCGPGKAELVAGLGAEVVDYTKQEITGRYDLIVDTAGNRRVLALRRLLTARGVLVIVGGDGGGRLIGGIQRNLWAALTSAVSSQKLTAFITRMNAADLDTLRAHVEAGEVAPVIGRTHDLADAAAALGHIATGHATGKVVLTVG</sequence>
<evidence type="ECO:0000313" key="3">
    <source>
        <dbReference type="Proteomes" id="UP001596157"/>
    </source>
</evidence>
<dbReference type="SUPFAM" id="SSF51735">
    <property type="entry name" value="NAD(P)-binding Rossmann-fold domains"/>
    <property type="match status" value="1"/>
</dbReference>
<evidence type="ECO:0000313" key="2">
    <source>
        <dbReference type="EMBL" id="MFC5290246.1"/>
    </source>
</evidence>
<gene>
    <name evidence="2" type="ORF">ACFPM7_24600</name>
</gene>
<reference evidence="3" key="1">
    <citation type="journal article" date="2019" name="Int. J. Syst. Evol. Microbiol.">
        <title>The Global Catalogue of Microorganisms (GCM) 10K type strain sequencing project: providing services to taxonomists for standard genome sequencing and annotation.</title>
        <authorList>
            <consortium name="The Broad Institute Genomics Platform"/>
            <consortium name="The Broad Institute Genome Sequencing Center for Infectious Disease"/>
            <person name="Wu L."/>
            <person name="Ma J."/>
        </authorList>
    </citation>
    <scope>NUCLEOTIDE SEQUENCE [LARGE SCALE GENOMIC DNA]</scope>
    <source>
        <strain evidence="3">CCUG 59778</strain>
    </source>
</reference>
<protein>
    <submittedName>
        <fullName evidence="2">NAD(P)-dependent alcohol dehydrogenase</fullName>
    </submittedName>
</protein>
<dbReference type="RefSeq" id="WP_378250130.1">
    <property type="nucleotide sequence ID" value="NZ_JBHSKF010000015.1"/>
</dbReference>
<dbReference type="InterPro" id="IPR020843">
    <property type="entry name" value="ER"/>
</dbReference>
<organism evidence="2 3">
    <name type="scientific">Actinokineospora guangxiensis</name>
    <dbReference type="NCBI Taxonomy" id="1490288"/>
    <lineage>
        <taxon>Bacteria</taxon>
        <taxon>Bacillati</taxon>
        <taxon>Actinomycetota</taxon>
        <taxon>Actinomycetes</taxon>
        <taxon>Pseudonocardiales</taxon>
        <taxon>Pseudonocardiaceae</taxon>
        <taxon>Actinokineospora</taxon>
    </lineage>
</organism>
<dbReference type="InterPro" id="IPR013154">
    <property type="entry name" value="ADH-like_N"/>
</dbReference>
<feature type="domain" description="Enoyl reductase (ER)" evidence="1">
    <location>
        <begin position="10"/>
        <end position="314"/>
    </location>
</feature>
<dbReference type="Pfam" id="PF13602">
    <property type="entry name" value="ADH_zinc_N_2"/>
    <property type="match status" value="1"/>
</dbReference>
<dbReference type="SUPFAM" id="SSF50129">
    <property type="entry name" value="GroES-like"/>
    <property type="match status" value="1"/>
</dbReference>
<dbReference type="InterPro" id="IPR011032">
    <property type="entry name" value="GroES-like_sf"/>
</dbReference>
<dbReference type="CDD" id="cd08267">
    <property type="entry name" value="MDR1"/>
    <property type="match status" value="1"/>
</dbReference>
<dbReference type="Gene3D" id="3.40.50.720">
    <property type="entry name" value="NAD(P)-binding Rossmann-like Domain"/>
    <property type="match status" value="1"/>
</dbReference>
<evidence type="ECO:0000259" key="1">
    <source>
        <dbReference type="SMART" id="SM00829"/>
    </source>
</evidence>
<dbReference type="SMART" id="SM00829">
    <property type="entry name" value="PKS_ER"/>
    <property type="match status" value="1"/>
</dbReference>
<dbReference type="Proteomes" id="UP001596157">
    <property type="component" value="Unassembled WGS sequence"/>
</dbReference>
<dbReference type="EMBL" id="JBHSKF010000015">
    <property type="protein sequence ID" value="MFC5290246.1"/>
    <property type="molecule type" value="Genomic_DNA"/>
</dbReference>
<proteinExistence type="predicted"/>